<reference evidence="2" key="1">
    <citation type="journal article" date="2016" name="Nature">
        <title>The genome of the seagrass Zostera marina reveals angiosperm adaptation to the sea.</title>
        <authorList>
            <person name="Olsen J.L."/>
            <person name="Rouze P."/>
            <person name="Verhelst B."/>
            <person name="Lin Y.-C."/>
            <person name="Bayer T."/>
            <person name="Collen J."/>
            <person name="Dattolo E."/>
            <person name="De Paoli E."/>
            <person name="Dittami S."/>
            <person name="Maumus F."/>
            <person name="Michel G."/>
            <person name="Kersting A."/>
            <person name="Lauritano C."/>
            <person name="Lohaus R."/>
            <person name="Toepel M."/>
            <person name="Tonon T."/>
            <person name="Vanneste K."/>
            <person name="Amirebrahimi M."/>
            <person name="Brakel J."/>
            <person name="Bostroem C."/>
            <person name="Chovatia M."/>
            <person name="Grimwood J."/>
            <person name="Jenkins J.W."/>
            <person name="Jueterbock A."/>
            <person name="Mraz A."/>
            <person name="Stam W.T."/>
            <person name="Tice H."/>
            <person name="Bornberg-Bauer E."/>
            <person name="Green P.J."/>
            <person name="Pearson G.A."/>
            <person name="Procaccini G."/>
            <person name="Duarte C.M."/>
            <person name="Schmutz J."/>
            <person name="Reusch T.B.H."/>
            <person name="Van de Peer Y."/>
        </authorList>
    </citation>
    <scope>NUCLEOTIDE SEQUENCE [LARGE SCALE GENOMIC DNA]</scope>
    <source>
        <strain evidence="2">cv. Finnish</strain>
    </source>
</reference>
<keyword evidence="2" id="KW-1185">Reference proteome</keyword>
<sequence length="65" mass="7623">MVIIYRLIVDYNLNSQASIYCGSCSIVHIEFRSQNRPSSKYKSTTREDKDGLQFRINKSDPFFLK</sequence>
<protein>
    <submittedName>
        <fullName evidence="1">Uncharacterized protein</fullName>
    </submittedName>
</protein>
<dbReference type="Proteomes" id="UP000036987">
    <property type="component" value="Unassembled WGS sequence"/>
</dbReference>
<gene>
    <name evidence="1" type="ORF">ZOSMA_114G00690</name>
</gene>
<evidence type="ECO:0000313" key="1">
    <source>
        <dbReference type="EMBL" id="KMZ75472.1"/>
    </source>
</evidence>
<proteinExistence type="predicted"/>
<dbReference type="AlphaFoldDB" id="A0A0K9Q4M0"/>
<evidence type="ECO:0000313" key="2">
    <source>
        <dbReference type="Proteomes" id="UP000036987"/>
    </source>
</evidence>
<name>A0A0K9Q4M0_ZOSMR</name>
<organism evidence="1 2">
    <name type="scientific">Zostera marina</name>
    <name type="common">Eelgrass</name>
    <dbReference type="NCBI Taxonomy" id="29655"/>
    <lineage>
        <taxon>Eukaryota</taxon>
        <taxon>Viridiplantae</taxon>
        <taxon>Streptophyta</taxon>
        <taxon>Embryophyta</taxon>
        <taxon>Tracheophyta</taxon>
        <taxon>Spermatophyta</taxon>
        <taxon>Magnoliopsida</taxon>
        <taxon>Liliopsida</taxon>
        <taxon>Zosteraceae</taxon>
        <taxon>Zostera</taxon>
    </lineage>
</organism>
<dbReference type="EMBL" id="LFYR01000167">
    <property type="protein sequence ID" value="KMZ75472.1"/>
    <property type="molecule type" value="Genomic_DNA"/>
</dbReference>
<accession>A0A0K9Q4M0</accession>
<comment type="caution">
    <text evidence="1">The sequence shown here is derived from an EMBL/GenBank/DDBJ whole genome shotgun (WGS) entry which is preliminary data.</text>
</comment>